<gene>
    <name evidence="2" type="ORF">OG699_03335</name>
</gene>
<feature type="transmembrane region" description="Helical" evidence="1">
    <location>
        <begin position="6"/>
        <end position="26"/>
    </location>
</feature>
<name>A0AAU3HPX7_9ACTN</name>
<sequence length="252" mass="27182">MRQDLAVNLVASLLAFGVGWLGRALLHHYRTRTPAARVWRLDRDRRVVMVVGESGGSSSAYPKIPETDALAAMNLRQFLSQDLGLHEAATVRARAFAMASDAEENLVVIGGPVHNGVWTLMTDRLDPPYVFRQFPDEYRIVGVESGEEYGESDVDTATLVDHAIVVLANNPFAAGSRLIMIAGCALLATSGATQLFARGEIRALAKAYDTTSPLALVVRVESVGGYVRRPEVVAAANFPRAPATRTAPATRP</sequence>
<evidence type="ECO:0000313" key="2">
    <source>
        <dbReference type="EMBL" id="WTZ07112.1"/>
    </source>
</evidence>
<reference evidence="2" key="1">
    <citation type="submission" date="2022-10" db="EMBL/GenBank/DDBJ databases">
        <title>The complete genomes of actinobacterial strains from the NBC collection.</title>
        <authorList>
            <person name="Joergensen T.S."/>
            <person name="Alvarez Arevalo M."/>
            <person name="Sterndorff E.B."/>
            <person name="Faurdal D."/>
            <person name="Vuksanovic O."/>
            <person name="Mourched A.-S."/>
            <person name="Charusanti P."/>
            <person name="Shaw S."/>
            <person name="Blin K."/>
            <person name="Weber T."/>
        </authorList>
    </citation>
    <scope>NUCLEOTIDE SEQUENCE</scope>
    <source>
        <strain evidence="2">NBC_01393</strain>
    </source>
</reference>
<evidence type="ECO:0000256" key="1">
    <source>
        <dbReference type="SAM" id="Phobius"/>
    </source>
</evidence>
<keyword evidence="1" id="KW-1133">Transmembrane helix</keyword>
<accession>A0AAU3HPX7</accession>
<dbReference type="AlphaFoldDB" id="A0AAU3HPX7"/>
<dbReference type="EMBL" id="CP109546">
    <property type="protein sequence ID" value="WTZ07112.1"/>
    <property type="molecule type" value="Genomic_DNA"/>
</dbReference>
<organism evidence="2">
    <name type="scientific">Streptomyces sp. NBC_01393</name>
    <dbReference type="NCBI Taxonomy" id="2903851"/>
    <lineage>
        <taxon>Bacteria</taxon>
        <taxon>Bacillati</taxon>
        <taxon>Actinomycetota</taxon>
        <taxon>Actinomycetes</taxon>
        <taxon>Kitasatosporales</taxon>
        <taxon>Streptomycetaceae</taxon>
        <taxon>Streptomyces</taxon>
    </lineage>
</organism>
<protein>
    <submittedName>
        <fullName evidence="2">Uncharacterized protein</fullName>
    </submittedName>
</protein>
<proteinExistence type="predicted"/>
<keyword evidence="1" id="KW-0812">Transmembrane</keyword>
<keyword evidence="1" id="KW-0472">Membrane</keyword>